<organism evidence="1 2">
    <name type="scientific">Aquisphaera giovannonii</name>
    <dbReference type="NCBI Taxonomy" id="406548"/>
    <lineage>
        <taxon>Bacteria</taxon>
        <taxon>Pseudomonadati</taxon>
        <taxon>Planctomycetota</taxon>
        <taxon>Planctomycetia</taxon>
        <taxon>Isosphaerales</taxon>
        <taxon>Isosphaeraceae</taxon>
        <taxon>Aquisphaera</taxon>
    </lineage>
</organism>
<sequence length="226" mass="24891">MDRSGTRASVPTICLLAIAAGCSQRSPVPIDTVESRVEKQAGEARLAEAHAESKPAMTQDDFRVFDAVLADLLDSEVFQTFSGANGGQTEIVLHQRSAGGPIALSERNLLAESRDEPSHTIPVDLRDDLRKRNPGSEISLDEFKPSDPRIVIRDLAESYSYFDFSNRFPHGIGYVIAWLPGYSTNGRTAVFRASFGPTSHGATLTYLLTRKDGRWTVSWRTTISYL</sequence>
<dbReference type="EMBL" id="CP042997">
    <property type="protein sequence ID" value="QEH33290.1"/>
    <property type="molecule type" value="Genomic_DNA"/>
</dbReference>
<dbReference type="PROSITE" id="PS51257">
    <property type="entry name" value="PROKAR_LIPOPROTEIN"/>
    <property type="match status" value="1"/>
</dbReference>
<gene>
    <name evidence="1" type="ORF">OJF2_17910</name>
</gene>
<evidence type="ECO:0000313" key="2">
    <source>
        <dbReference type="Proteomes" id="UP000324233"/>
    </source>
</evidence>
<accession>A0A5B9W059</accession>
<proteinExistence type="predicted"/>
<dbReference type="AlphaFoldDB" id="A0A5B9W059"/>
<reference evidence="1 2" key="1">
    <citation type="submission" date="2019-08" db="EMBL/GenBank/DDBJ databases">
        <title>Deep-cultivation of Planctomycetes and their phenomic and genomic characterization uncovers novel biology.</title>
        <authorList>
            <person name="Wiegand S."/>
            <person name="Jogler M."/>
            <person name="Boedeker C."/>
            <person name="Pinto D."/>
            <person name="Vollmers J."/>
            <person name="Rivas-Marin E."/>
            <person name="Kohn T."/>
            <person name="Peeters S.H."/>
            <person name="Heuer A."/>
            <person name="Rast P."/>
            <person name="Oberbeckmann S."/>
            <person name="Bunk B."/>
            <person name="Jeske O."/>
            <person name="Meyerdierks A."/>
            <person name="Storesund J.E."/>
            <person name="Kallscheuer N."/>
            <person name="Luecker S."/>
            <person name="Lage O.M."/>
            <person name="Pohl T."/>
            <person name="Merkel B.J."/>
            <person name="Hornburger P."/>
            <person name="Mueller R.-W."/>
            <person name="Bruemmer F."/>
            <person name="Labrenz M."/>
            <person name="Spormann A.M."/>
            <person name="Op den Camp H."/>
            <person name="Overmann J."/>
            <person name="Amann R."/>
            <person name="Jetten M.S.M."/>
            <person name="Mascher T."/>
            <person name="Medema M.H."/>
            <person name="Devos D.P."/>
            <person name="Kaster A.-K."/>
            <person name="Ovreas L."/>
            <person name="Rohde M."/>
            <person name="Galperin M.Y."/>
            <person name="Jogler C."/>
        </authorList>
    </citation>
    <scope>NUCLEOTIDE SEQUENCE [LARGE SCALE GENOMIC DNA]</scope>
    <source>
        <strain evidence="1 2">OJF2</strain>
    </source>
</reference>
<dbReference type="Proteomes" id="UP000324233">
    <property type="component" value="Chromosome"/>
</dbReference>
<dbReference type="KEGG" id="agv:OJF2_17910"/>
<name>A0A5B9W059_9BACT</name>
<keyword evidence="2" id="KW-1185">Reference proteome</keyword>
<evidence type="ECO:0000313" key="1">
    <source>
        <dbReference type="EMBL" id="QEH33290.1"/>
    </source>
</evidence>
<protein>
    <submittedName>
        <fullName evidence="1">Uncharacterized protein</fullName>
    </submittedName>
</protein>